<proteinExistence type="predicted"/>
<keyword evidence="6" id="KW-1185">Reference proteome</keyword>
<name>A0ABY5RVQ0_9HYPH</name>
<evidence type="ECO:0000256" key="2">
    <source>
        <dbReference type="ARBA" id="ARBA00023012"/>
    </source>
</evidence>
<dbReference type="EMBL" id="CP102845">
    <property type="protein sequence ID" value="UVF20359.1"/>
    <property type="molecule type" value="Genomic_DNA"/>
</dbReference>
<dbReference type="Proteomes" id="UP001017257">
    <property type="component" value="Chromosome"/>
</dbReference>
<feature type="modified residue" description="4-aspartylphosphate" evidence="3">
    <location>
        <position position="52"/>
    </location>
</feature>
<evidence type="ECO:0000259" key="4">
    <source>
        <dbReference type="PROSITE" id="PS50110"/>
    </source>
</evidence>
<accession>A0ABY5RVQ0</accession>
<dbReference type="SMART" id="SM00448">
    <property type="entry name" value="REC"/>
    <property type="match status" value="1"/>
</dbReference>
<evidence type="ECO:0000313" key="5">
    <source>
        <dbReference type="EMBL" id="UVF20359.1"/>
    </source>
</evidence>
<evidence type="ECO:0000256" key="3">
    <source>
        <dbReference type="PROSITE-ProRule" id="PRU00169"/>
    </source>
</evidence>
<gene>
    <name evidence="5" type="ORF">HPT29_004190</name>
</gene>
<organism evidence="5 6">
    <name type="scientific">Microvirga terrae</name>
    <dbReference type="NCBI Taxonomy" id="2740529"/>
    <lineage>
        <taxon>Bacteria</taxon>
        <taxon>Pseudomonadati</taxon>
        <taxon>Pseudomonadota</taxon>
        <taxon>Alphaproteobacteria</taxon>
        <taxon>Hyphomicrobiales</taxon>
        <taxon>Methylobacteriaceae</taxon>
        <taxon>Microvirga</taxon>
    </lineage>
</organism>
<evidence type="ECO:0000313" key="6">
    <source>
        <dbReference type="Proteomes" id="UP001017257"/>
    </source>
</evidence>
<sequence>MIRILYVEDNEDNVYMLSQRLKRHGFDVLVARDGEQGVETARREKPDLILMDLGLPSLDGWSAARLLKGAPDTRRIPIIALSAHTMPGDRERALAAGCDEYDAKPIAFERLLAKIDSLLQDRTAP</sequence>
<evidence type="ECO:0000256" key="1">
    <source>
        <dbReference type="ARBA" id="ARBA00022553"/>
    </source>
</evidence>
<protein>
    <submittedName>
        <fullName evidence="5">Response regulator</fullName>
    </submittedName>
</protein>
<keyword evidence="2" id="KW-0902">Two-component regulatory system</keyword>
<dbReference type="InterPro" id="IPR011006">
    <property type="entry name" value="CheY-like_superfamily"/>
</dbReference>
<feature type="domain" description="Response regulatory" evidence="4">
    <location>
        <begin position="3"/>
        <end position="119"/>
    </location>
</feature>
<reference evidence="5" key="1">
    <citation type="submission" date="2022-08" db="EMBL/GenBank/DDBJ databases">
        <title>Microvirga terrae sp. nov., isolated from soil.</title>
        <authorList>
            <person name="Kim K.H."/>
            <person name="Seo Y.L."/>
            <person name="Kim J.M."/>
            <person name="Lee J.K."/>
            <person name="Han D.M."/>
            <person name="Jeon C.O."/>
        </authorList>
    </citation>
    <scope>NUCLEOTIDE SEQUENCE</scope>
    <source>
        <strain evidence="5">R24</strain>
    </source>
</reference>
<dbReference type="Gene3D" id="3.40.50.2300">
    <property type="match status" value="1"/>
</dbReference>
<dbReference type="RefSeq" id="WP_173950137.1">
    <property type="nucleotide sequence ID" value="NZ_CP102845.1"/>
</dbReference>
<dbReference type="Pfam" id="PF00072">
    <property type="entry name" value="Response_reg"/>
    <property type="match status" value="1"/>
</dbReference>
<dbReference type="PROSITE" id="PS50110">
    <property type="entry name" value="RESPONSE_REGULATORY"/>
    <property type="match status" value="1"/>
</dbReference>
<keyword evidence="1 3" id="KW-0597">Phosphoprotein</keyword>
<dbReference type="PANTHER" id="PTHR45339:SF1">
    <property type="entry name" value="HYBRID SIGNAL TRANSDUCTION HISTIDINE KINASE J"/>
    <property type="match status" value="1"/>
</dbReference>
<dbReference type="InterPro" id="IPR001789">
    <property type="entry name" value="Sig_transdc_resp-reg_receiver"/>
</dbReference>
<dbReference type="PANTHER" id="PTHR45339">
    <property type="entry name" value="HYBRID SIGNAL TRANSDUCTION HISTIDINE KINASE J"/>
    <property type="match status" value="1"/>
</dbReference>
<dbReference type="SUPFAM" id="SSF52172">
    <property type="entry name" value="CheY-like"/>
    <property type="match status" value="1"/>
</dbReference>